<feature type="region of interest" description="Disordered" evidence="1">
    <location>
        <begin position="164"/>
        <end position="189"/>
    </location>
</feature>
<feature type="region of interest" description="Disordered" evidence="1">
    <location>
        <begin position="276"/>
        <end position="309"/>
    </location>
</feature>
<keyword evidence="4" id="KW-1185">Reference proteome</keyword>
<evidence type="ECO:0000256" key="1">
    <source>
        <dbReference type="SAM" id="MobiDB-lite"/>
    </source>
</evidence>
<evidence type="ECO:0008006" key="5">
    <source>
        <dbReference type="Google" id="ProtNLM"/>
    </source>
</evidence>
<feature type="non-terminal residue" evidence="3">
    <location>
        <position position="309"/>
    </location>
</feature>
<dbReference type="AlphaFoldDB" id="A0A4Y7PWD0"/>
<proteinExistence type="predicted"/>
<sequence length="309" mass="32584">MPSNLTVDDTNPSIVYSANWATQNPADPDLSQFFSKTYHTAVADGASANISFTGSAVYIFGSTGPAHANYSVQFDGFIVGLSASRPTTSYQQPLFFHTFDTVGQHFVSIVARPVPGGNWLDVDFITVTTADSTNTTASNSATTAGGANNVGTITPPWATANGAQISGASLPSASPSSQTSAGSSSKDSNSALSKTTLTLSIVFGAIIGIVLIVIIILVCLQRRQAKLSRREASFRYGQKQAGYSHQVLDPRTPPAPSSIAQSSVDIDYTAAQVHPATGNHHHHLQGHLRGNSTFSPEVYTDKPRDREPA</sequence>
<reference evidence="3 4" key="1">
    <citation type="submission" date="2018-06" db="EMBL/GenBank/DDBJ databases">
        <title>A transcriptomic atlas of mushroom development highlights an independent origin of complex multicellularity.</title>
        <authorList>
            <consortium name="DOE Joint Genome Institute"/>
            <person name="Krizsan K."/>
            <person name="Almasi E."/>
            <person name="Merenyi Z."/>
            <person name="Sahu N."/>
            <person name="Viragh M."/>
            <person name="Koszo T."/>
            <person name="Mondo S."/>
            <person name="Kiss B."/>
            <person name="Balint B."/>
            <person name="Kues U."/>
            <person name="Barry K."/>
            <person name="Hegedus J.C."/>
            <person name="Henrissat B."/>
            <person name="Johnson J."/>
            <person name="Lipzen A."/>
            <person name="Ohm R."/>
            <person name="Nagy I."/>
            <person name="Pangilinan J."/>
            <person name="Yan J."/>
            <person name="Xiong Y."/>
            <person name="Grigoriev I.V."/>
            <person name="Hibbett D.S."/>
            <person name="Nagy L.G."/>
        </authorList>
    </citation>
    <scope>NUCLEOTIDE SEQUENCE [LARGE SCALE GENOMIC DNA]</scope>
    <source>
        <strain evidence="3 4">SZMC22713</strain>
    </source>
</reference>
<feature type="compositionally biased region" description="Low complexity" evidence="1">
    <location>
        <begin position="166"/>
        <end position="189"/>
    </location>
</feature>
<dbReference type="VEuPathDB" id="FungiDB:BD410DRAFT_774472"/>
<gene>
    <name evidence="3" type="ORF">BD410DRAFT_774472</name>
</gene>
<keyword evidence="2" id="KW-0472">Membrane</keyword>
<accession>A0A4Y7PWD0</accession>
<dbReference type="OrthoDB" id="2563669at2759"/>
<name>A0A4Y7PWD0_9AGAM</name>
<keyword evidence="2" id="KW-0812">Transmembrane</keyword>
<evidence type="ECO:0000313" key="4">
    <source>
        <dbReference type="Proteomes" id="UP000294933"/>
    </source>
</evidence>
<feature type="compositionally biased region" description="Basic and acidic residues" evidence="1">
    <location>
        <begin position="299"/>
        <end position="309"/>
    </location>
</feature>
<dbReference type="STRING" id="50990.A0A4Y7PWD0"/>
<dbReference type="Gene3D" id="2.60.120.260">
    <property type="entry name" value="Galactose-binding domain-like"/>
    <property type="match status" value="1"/>
</dbReference>
<organism evidence="3 4">
    <name type="scientific">Rickenella mellea</name>
    <dbReference type="NCBI Taxonomy" id="50990"/>
    <lineage>
        <taxon>Eukaryota</taxon>
        <taxon>Fungi</taxon>
        <taxon>Dikarya</taxon>
        <taxon>Basidiomycota</taxon>
        <taxon>Agaricomycotina</taxon>
        <taxon>Agaricomycetes</taxon>
        <taxon>Hymenochaetales</taxon>
        <taxon>Rickenellaceae</taxon>
        <taxon>Rickenella</taxon>
    </lineage>
</organism>
<dbReference type="EMBL" id="ML170202">
    <property type="protein sequence ID" value="TDL18909.1"/>
    <property type="molecule type" value="Genomic_DNA"/>
</dbReference>
<evidence type="ECO:0000313" key="3">
    <source>
        <dbReference type="EMBL" id="TDL18909.1"/>
    </source>
</evidence>
<feature type="transmembrane region" description="Helical" evidence="2">
    <location>
        <begin position="197"/>
        <end position="220"/>
    </location>
</feature>
<keyword evidence="2" id="KW-1133">Transmembrane helix</keyword>
<dbReference type="Proteomes" id="UP000294933">
    <property type="component" value="Unassembled WGS sequence"/>
</dbReference>
<protein>
    <recommendedName>
        <fullName evidence="5">Mid2 domain-containing protein</fullName>
    </recommendedName>
</protein>
<evidence type="ECO:0000256" key="2">
    <source>
        <dbReference type="SAM" id="Phobius"/>
    </source>
</evidence>